<dbReference type="InterPro" id="IPR001480">
    <property type="entry name" value="Bulb-type_lectin_dom"/>
</dbReference>
<evidence type="ECO:0000313" key="8">
    <source>
        <dbReference type="Proteomes" id="UP001472677"/>
    </source>
</evidence>
<dbReference type="InterPro" id="IPR000858">
    <property type="entry name" value="S_locus_glycoprot_dom"/>
</dbReference>
<dbReference type="Proteomes" id="UP001472677">
    <property type="component" value="Unassembled WGS sequence"/>
</dbReference>
<gene>
    <name evidence="7" type="ORF">V6N12_040216</name>
</gene>
<dbReference type="SUPFAM" id="SSF51110">
    <property type="entry name" value="alpha-D-mannose-specific plant lectins"/>
    <property type="match status" value="1"/>
</dbReference>
<evidence type="ECO:0000256" key="1">
    <source>
        <dbReference type="ARBA" id="ARBA00022729"/>
    </source>
</evidence>
<evidence type="ECO:0000256" key="5">
    <source>
        <dbReference type="SAM" id="SignalP"/>
    </source>
</evidence>
<evidence type="ECO:0000256" key="2">
    <source>
        <dbReference type="ARBA" id="ARBA00023157"/>
    </source>
</evidence>
<keyword evidence="2" id="KW-1015">Disulfide bond</keyword>
<keyword evidence="4" id="KW-0472">Membrane</keyword>
<protein>
    <recommendedName>
        <fullName evidence="6">Bulb-type lectin domain-containing protein</fullName>
    </recommendedName>
</protein>
<keyword evidence="3" id="KW-0325">Glycoprotein</keyword>
<dbReference type="CDD" id="cd00028">
    <property type="entry name" value="B_lectin"/>
    <property type="match status" value="1"/>
</dbReference>
<evidence type="ECO:0000256" key="3">
    <source>
        <dbReference type="ARBA" id="ARBA00023180"/>
    </source>
</evidence>
<dbReference type="InterPro" id="IPR011009">
    <property type="entry name" value="Kinase-like_dom_sf"/>
</dbReference>
<dbReference type="PANTHER" id="PTHR32444:SF63">
    <property type="entry name" value="G-TYPE LECTIN S-RECEPTOR-LIKE SERINE_THREONINE-PROTEIN KINASE RKS1"/>
    <property type="match status" value="1"/>
</dbReference>
<dbReference type="EMBL" id="JBBPBM010000020">
    <property type="protein sequence ID" value="KAK8551582.1"/>
    <property type="molecule type" value="Genomic_DNA"/>
</dbReference>
<name>A0ABR2E308_9ROSI</name>
<dbReference type="SUPFAM" id="SSF56112">
    <property type="entry name" value="Protein kinase-like (PK-like)"/>
    <property type="match status" value="1"/>
</dbReference>
<feature type="domain" description="Bulb-type lectin" evidence="6">
    <location>
        <begin position="25"/>
        <end position="148"/>
    </location>
</feature>
<dbReference type="SMART" id="SM00108">
    <property type="entry name" value="B_lectin"/>
    <property type="match status" value="1"/>
</dbReference>
<proteinExistence type="predicted"/>
<dbReference type="Gene3D" id="2.90.10.10">
    <property type="entry name" value="Bulb-type lectin domain"/>
    <property type="match status" value="1"/>
</dbReference>
<comment type="caution">
    <text evidence="7">The sequence shown here is derived from an EMBL/GenBank/DDBJ whole genome shotgun (WGS) entry which is preliminary data.</text>
</comment>
<evidence type="ECO:0000259" key="6">
    <source>
        <dbReference type="PROSITE" id="PS50927"/>
    </source>
</evidence>
<sequence>MHMDPVKGLVRGMLLYRLFHLSFSLDVITPQYSLRDGEVVISRGNTFALGFFSPGNSRYRYVGIWFYQVPQKTVVWVANRENPINDTSGTLSISSQGNLVLYHENQTILVWSTNSSVSHPKNPTARLLDSGNLVLAQNDAPYWQSFDDPTNAGLPSRKLGLNLTTGLNRILTSWKSPDDPGIGNFTYMIDPTGFPQLLLYKGSVKFWRGGSWTGGRRWVGVPEMIRNRFFNINFTYSDEEVSEMVEVKNSSVISILIANETGLVQRFIWSGQEQRWITYWSAPKEECDYYGHCGPNKRDGGTGCLTWYGDLMDIKTYSDAGQDLYVRVDAVHLAKYRKNGKVSKKQMAAILVVSVAAMLSIFAFAYYLARRIRRGRTRGSSHSFTTSSMRFEASLNGTNAEIFGGDQVEANTLRVVGTYGYMSPEYAMHGQFSVKSDYLGYLHWKETHFWIVVLRIEKGSSQGTGSVNTLTMPHALDALSLNACNKAISVCYTLQEP</sequence>
<reference evidence="7 8" key="1">
    <citation type="journal article" date="2024" name="G3 (Bethesda)">
        <title>Genome assembly of Hibiscus sabdariffa L. provides insights into metabolisms of medicinal natural products.</title>
        <authorList>
            <person name="Kim T."/>
        </authorList>
    </citation>
    <scope>NUCLEOTIDE SEQUENCE [LARGE SCALE GENOMIC DNA]</scope>
    <source>
        <strain evidence="7">TK-2024</strain>
        <tissue evidence="7">Old leaves</tissue>
    </source>
</reference>
<dbReference type="Pfam" id="PF01453">
    <property type="entry name" value="B_lectin"/>
    <property type="match status" value="1"/>
</dbReference>
<keyword evidence="8" id="KW-1185">Reference proteome</keyword>
<keyword evidence="4" id="KW-1133">Transmembrane helix</keyword>
<keyword evidence="4" id="KW-0812">Transmembrane</keyword>
<feature type="transmembrane region" description="Helical" evidence="4">
    <location>
        <begin position="347"/>
        <end position="369"/>
    </location>
</feature>
<dbReference type="PROSITE" id="PS50927">
    <property type="entry name" value="BULB_LECTIN"/>
    <property type="match status" value="1"/>
</dbReference>
<accession>A0ABR2E308</accession>
<dbReference type="Pfam" id="PF00954">
    <property type="entry name" value="S_locus_glycop"/>
    <property type="match status" value="1"/>
</dbReference>
<organism evidence="7 8">
    <name type="scientific">Hibiscus sabdariffa</name>
    <name type="common">roselle</name>
    <dbReference type="NCBI Taxonomy" id="183260"/>
    <lineage>
        <taxon>Eukaryota</taxon>
        <taxon>Viridiplantae</taxon>
        <taxon>Streptophyta</taxon>
        <taxon>Embryophyta</taxon>
        <taxon>Tracheophyta</taxon>
        <taxon>Spermatophyta</taxon>
        <taxon>Magnoliopsida</taxon>
        <taxon>eudicotyledons</taxon>
        <taxon>Gunneridae</taxon>
        <taxon>Pentapetalae</taxon>
        <taxon>rosids</taxon>
        <taxon>malvids</taxon>
        <taxon>Malvales</taxon>
        <taxon>Malvaceae</taxon>
        <taxon>Malvoideae</taxon>
        <taxon>Hibiscus</taxon>
    </lineage>
</organism>
<feature type="chain" id="PRO_5046459756" description="Bulb-type lectin domain-containing protein" evidence="5">
    <location>
        <begin position="25"/>
        <end position="497"/>
    </location>
</feature>
<evidence type="ECO:0000256" key="4">
    <source>
        <dbReference type="SAM" id="Phobius"/>
    </source>
</evidence>
<feature type="signal peptide" evidence="5">
    <location>
        <begin position="1"/>
        <end position="24"/>
    </location>
</feature>
<evidence type="ECO:0000313" key="7">
    <source>
        <dbReference type="EMBL" id="KAK8551582.1"/>
    </source>
</evidence>
<keyword evidence="1 5" id="KW-0732">Signal</keyword>
<dbReference type="PANTHER" id="PTHR32444">
    <property type="entry name" value="BULB-TYPE LECTIN DOMAIN-CONTAINING PROTEIN"/>
    <property type="match status" value="1"/>
</dbReference>
<dbReference type="InterPro" id="IPR036426">
    <property type="entry name" value="Bulb-type_lectin_dom_sf"/>
</dbReference>